<evidence type="ECO:0000256" key="1">
    <source>
        <dbReference type="ARBA" id="ARBA00006484"/>
    </source>
</evidence>
<organism evidence="3 4">
    <name type="scientific">Gordonia polyisoprenivorans</name>
    <dbReference type="NCBI Taxonomy" id="84595"/>
    <lineage>
        <taxon>Bacteria</taxon>
        <taxon>Bacillati</taxon>
        <taxon>Actinomycetota</taxon>
        <taxon>Actinomycetes</taxon>
        <taxon>Mycobacteriales</taxon>
        <taxon>Gordoniaceae</taxon>
        <taxon>Gordonia</taxon>
    </lineage>
</organism>
<dbReference type="EMBL" id="JAAXPC010000002">
    <property type="protein sequence ID" value="NKY01088.1"/>
    <property type="molecule type" value="Genomic_DNA"/>
</dbReference>
<dbReference type="Gene3D" id="3.40.50.720">
    <property type="entry name" value="NAD(P)-binding Rossmann-like Domain"/>
    <property type="match status" value="1"/>
</dbReference>
<comment type="similarity">
    <text evidence="1">Belongs to the short-chain dehydrogenases/reductases (SDR) family.</text>
</comment>
<dbReference type="FunFam" id="3.40.50.720:FF:000084">
    <property type="entry name" value="Short-chain dehydrogenase reductase"/>
    <property type="match status" value="1"/>
</dbReference>
<gene>
    <name evidence="3" type="ORF">HGA05_05830</name>
</gene>
<accession>A0A846WHX3</accession>
<dbReference type="PANTHER" id="PTHR42760:SF133">
    <property type="entry name" value="3-OXOACYL-[ACYL-CARRIER-PROTEIN] REDUCTASE"/>
    <property type="match status" value="1"/>
</dbReference>
<protein>
    <submittedName>
        <fullName evidence="3">SDR family oxidoreductase</fullName>
    </submittedName>
</protein>
<dbReference type="PRINTS" id="PR00081">
    <property type="entry name" value="GDHRDH"/>
</dbReference>
<dbReference type="Proteomes" id="UP000563898">
    <property type="component" value="Unassembled WGS sequence"/>
</dbReference>
<dbReference type="PROSITE" id="PS00061">
    <property type="entry name" value="ADH_SHORT"/>
    <property type="match status" value="1"/>
</dbReference>
<reference evidence="3 4" key="1">
    <citation type="submission" date="2020-04" db="EMBL/GenBank/DDBJ databases">
        <title>MicrobeNet Type strains.</title>
        <authorList>
            <person name="Nicholson A.C."/>
        </authorList>
    </citation>
    <scope>NUCLEOTIDE SEQUENCE [LARGE SCALE GENOMIC DNA]</scope>
    <source>
        <strain evidence="3 4">ATCC BAA-14</strain>
    </source>
</reference>
<dbReference type="Pfam" id="PF13561">
    <property type="entry name" value="adh_short_C2"/>
    <property type="match status" value="1"/>
</dbReference>
<dbReference type="InterPro" id="IPR002347">
    <property type="entry name" value="SDR_fam"/>
</dbReference>
<name>A0A846WHX3_9ACTN</name>
<evidence type="ECO:0000256" key="2">
    <source>
        <dbReference type="ARBA" id="ARBA00023002"/>
    </source>
</evidence>
<dbReference type="GO" id="GO:0016616">
    <property type="term" value="F:oxidoreductase activity, acting on the CH-OH group of donors, NAD or NADP as acceptor"/>
    <property type="evidence" value="ECO:0007669"/>
    <property type="project" value="TreeGrafter"/>
</dbReference>
<dbReference type="InterPro" id="IPR020904">
    <property type="entry name" value="Sc_DH/Rdtase_CS"/>
</dbReference>
<dbReference type="RefSeq" id="WP_006369013.1">
    <property type="nucleotide sequence ID" value="NZ_JAAXPC010000002.1"/>
</dbReference>
<sequence>MSENPVAMITGAASGIGAATSVCLAERGVRVGIGTFSGDPHDPEHTLRAVHDAGGEGQIVEVDVRSTDSVNAFADSLVAAWGRLDIVVANAGILRQASFTDLRDEQWHDLLDVDLHGVMRTARAGLRHMGADGSVTAVSSIAGGVYGWQDHAHYATAKAGVLGLIRSIAVEFGPRQIRANAVIPGLIRTPQSSDAVNSLGPEGLDRAGDYIPWGRVGDPREVAEVIGFLSSPAASYVSGQAIVVDGALTTAMRD</sequence>
<dbReference type="CDD" id="cd05233">
    <property type="entry name" value="SDR_c"/>
    <property type="match status" value="1"/>
</dbReference>
<comment type="caution">
    <text evidence="3">The sequence shown here is derived from an EMBL/GenBank/DDBJ whole genome shotgun (WGS) entry which is preliminary data.</text>
</comment>
<evidence type="ECO:0000313" key="4">
    <source>
        <dbReference type="Proteomes" id="UP000563898"/>
    </source>
</evidence>
<dbReference type="PRINTS" id="PR00080">
    <property type="entry name" value="SDRFAMILY"/>
</dbReference>
<keyword evidence="2" id="KW-0560">Oxidoreductase</keyword>
<dbReference type="InterPro" id="IPR036291">
    <property type="entry name" value="NAD(P)-bd_dom_sf"/>
</dbReference>
<evidence type="ECO:0000313" key="3">
    <source>
        <dbReference type="EMBL" id="NKY01088.1"/>
    </source>
</evidence>
<proteinExistence type="inferred from homology"/>
<dbReference type="PANTHER" id="PTHR42760">
    <property type="entry name" value="SHORT-CHAIN DEHYDROGENASES/REDUCTASES FAMILY MEMBER"/>
    <property type="match status" value="1"/>
</dbReference>
<dbReference type="SUPFAM" id="SSF51735">
    <property type="entry name" value="NAD(P)-binding Rossmann-fold domains"/>
    <property type="match status" value="1"/>
</dbReference>
<dbReference type="AlphaFoldDB" id="A0A846WHX3"/>